<sequence length="1709" mass="196307">MATQNDSTFREGQSTTRPPYFDGNDYPYWKTRMRIYLQALDYEIWEIVNDGPFMPLTKNEVGEDIPKPSRDWNEFEKRKASLNSKAMNALFCALDKKEFHRVSSCESANEIWHKLEVVYEGTNQVKESKISRYTRQYELFQMEQNENVYSMYTRFTDIMNTLGALGKTFSNSEKVKKIIRSLPKEWRPKRTAIEEAKDLNVLPIDDLIGSLISYEEDLAAEKGHEEKKKNIALKASKRESDEESEMDDEELAMLARRFRKFYKNKKERKEPITCYECKKPGHIRPECPLLNKFKKKAMVATWDDSDEETSDDDEQQEMTNLALMAIGEESCDELDEVSVLSTYDELHDAFNDLHDELMKIGKKNICLKKKMIELKNENDSFSAKITCLELENKTLHDRIALIENSSTSHEHLESHMNDLKNENEMLRKKSNELNEIVLKFTNGQKMLDNLLNSQKCVFDKSGIGYKPNLKQKFYKSYFVKNTSINNKIGLKKKKNKWYLDSGCSRHMTGNYSWFSSFTKIENGGDVSFGDNSKGKIIGIGNVGNVSSTLIENVCLVENLKHNLLSISQLCDKGYRVIFDESRCVIENACDGKVFFVGNRCVNVYTINIDCASTNEKCLSALHDDGWLWHRRLGHASMDLISKIVKNDLVKGLPKINFQKDRTCEACQFGKQIKTSFKSKNHVSTSKPLQLLHIDLFGPSRYASLSGKFYAFVIVDDYSRYTWVLFLANKDDAIDAFRIFCKKVQNEKGYSITCIRSDHGGEFENHAFENFCNDFGIEHQFSSPRTPQQNGVVERKNRSIQEMARTMLNENSLPKYFWAEAVNTACYVLNRVLIRPNLNKTPYELWKDRKPNIGYFKVFGCKCFVLNTKDNLGKFDPKSDVGIFLGYSNSNKAYRVYNKRTLVVEESMHVTFDESNPSSTEKVVVDDNAEEEQQQEASNGNQEDTPPGIQEEHHEETNAEQNEGTSQTLPKEWRYVSSHPKDVILGNPSRGVTTRSSLRNTCEHAAFISQIEPKSFADAENDESWIMAMQEELNQFERNNVWELVPNPEHQFIIGTKWVFRNKMDEFGVVVRNKARLVAQGYNQEEGIDFDETFAPVARLESIRMLLAYACHKDFILYQMDVKSAFLNGYIMEEVYVKQPPGFKNEKFPDHVYKLSKALYGLKQAPRAWYDRLKNFLLDNDFSMGKVDTTLFVKHKNQDILIVQIYVDDIIFGSTNELLCKDFSSCMSQEFEMSMMGELKYFLGLQIKQNEEVIFINQAKYVKDLLKRFGYDNGTAKSTPMSTTIKLDKDEKGKEVDIKTYRDGCSRVHNRPTGYPKPASRIASFYSRVRFRISGFNFRKAVFGFVQICPRTGLPISHRPLFQLLGDVGWIDALLIEENVYPDLVKVFYSNMDCSAEKQNRVITTVGGVLIEFDDSDLNNILGSSDDGLDIFSLRKPPEIDDYVHVDAVRNICRRNDLSVKDCTIHFRTQCLCLQTRFLLRIIQSIVLPRSGHLDEVSHMDVAMIDCILRGRPVDLGYSIVRTMLSIPALITRSLPYGHFITRILKFFEVPILEPSCRPSKGIGDEVIVGLGFEWKDGTWVKYSDNKFTFLAPSDGRPLNAVIPADQLPVFSLSFRGQRRRRVSSTVASAPSASASASSPLRPPTSGDVTLQQLMDEVRTLSVRQTELQQEQQQQRQLQQQLIHGQRLLFEHFGIPYPFPPPSPPSSPPE</sequence>
<evidence type="ECO:0000313" key="2">
    <source>
        <dbReference type="Proteomes" id="UP000829398"/>
    </source>
</evidence>
<protein>
    <submittedName>
        <fullName evidence="1">Uncharacterized protein</fullName>
    </submittedName>
</protein>
<accession>A0ACB8HZK1</accession>
<gene>
    <name evidence="1" type="ORF">KPL71_026447</name>
</gene>
<keyword evidence="2" id="KW-1185">Reference proteome</keyword>
<reference evidence="2" key="1">
    <citation type="journal article" date="2023" name="Hortic. Res.">
        <title>A chromosome-level phased genome enabling allele-level studies in sweet orange: a case study on citrus Huanglongbing tolerance.</title>
        <authorList>
            <person name="Wu B."/>
            <person name="Yu Q."/>
            <person name="Deng Z."/>
            <person name="Duan Y."/>
            <person name="Luo F."/>
            <person name="Gmitter F. Jr."/>
        </authorList>
    </citation>
    <scope>NUCLEOTIDE SEQUENCE [LARGE SCALE GENOMIC DNA]</scope>
    <source>
        <strain evidence="2">cv. Valencia</strain>
    </source>
</reference>
<proteinExistence type="predicted"/>
<comment type="caution">
    <text evidence="1">The sequence shown here is derived from an EMBL/GenBank/DDBJ whole genome shotgun (WGS) entry which is preliminary data.</text>
</comment>
<dbReference type="EMBL" id="CM039178">
    <property type="protein sequence ID" value="KAH9680164.1"/>
    <property type="molecule type" value="Genomic_DNA"/>
</dbReference>
<evidence type="ECO:0000313" key="1">
    <source>
        <dbReference type="EMBL" id="KAH9680164.1"/>
    </source>
</evidence>
<dbReference type="Proteomes" id="UP000829398">
    <property type="component" value="Chromosome 9"/>
</dbReference>
<organism evidence="1 2">
    <name type="scientific">Citrus sinensis</name>
    <name type="common">Sweet orange</name>
    <name type="synonym">Citrus aurantium var. sinensis</name>
    <dbReference type="NCBI Taxonomy" id="2711"/>
    <lineage>
        <taxon>Eukaryota</taxon>
        <taxon>Viridiplantae</taxon>
        <taxon>Streptophyta</taxon>
        <taxon>Embryophyta</taxon>
        <taxon>Tracheophyta</taxon>
        <taxon>Spermatophyta</taxon>
        <taxon>Magnoliopsida</taxon>
        <taxon>eudicotyledons</taxon>
        <taxon>Gunneridae</taxon>
        <taxon>Pentapetalae</taxon>
        <taxon>rosids</taxon>
        <taxon>malvids</taxon>
        <taxon>Sapindales</taxon>
        <taxon>Rutaceae</taxon>
        <taxon>Aurantioideae</taxon>
        <taxon>Citrus</taxon>
    </lineage>
</organism>
<name>A0ACB8HZK1_CITSI</name>